<dbReference type="EMBL" id="BK014790">
    <property type="protein sequence ID" value="DAD75846.1"/>
    <property type="molecule type" value="Genomic_DNA"/>
</dbReference>
<sequence length="38" mass="4452">MVGIVLLARRITLLARLLRRLAYTRWLFLTLVLVKSIV</sequence>
<protein>
    <submittedName>
        <fullName evidence="1">Uncharacterized protein</fullName>
    </submittedName>
</protein>
<organism evidence="1">
    <name type="scientific">Siphoviridae sp. ct37J14</name>
    <dbReference type="NCBI Taxonomy" id="2826280"/>
    <lineage>
        <taxon>Viruses</taxon>
        <taxon>Duplodnaviria</taxon>
        <taxon>Heunggongvirae</taxon>
        <taxon>Uroviricota</taxon>
        <taxon>Caudoviricetes</taxon>
    </lineage>
</organism>
<name>A0A8S5M0Y8_9CAUD</name>
<proteinExistence type="predicted"/>
<evidence type="ECO:0000313" key="1">
    <source>
        <dbReference type="EMBL" id="DAD75846.1"/>
    </source>
</evidence>
<accession>A0A8S5M0Y8</accession>
<reference evidence="1" key="1">
    <citation type="journal article" date="2021" name="Proc. Natl. Acad. Sci. U.S.A.">
        <title>A Catalog of Tens of Thousands of Viruses from Human Metagenomes Reveals Hidden Associations with Chronic Diseases.</title>
        <authorList>
            <person name="Tisza M.J."/>
            <person name="Buck C.B."/>
        </authorList>
    </citation>
    <scope>NUCLEOTIDE SEQUENCE</scope>
    <source>
        <strain evidence="1">Ct37J14</strain>
    </source>
</reference>